<feature type="binding site" evidence="12">
    <location>
        <position position="786"/>
    </location>
    <ligand>
        <name>substrate</name>
    </ligand>
</feature>
<feature type="binding site" evidence="13">
    <location>
        <position position="786"/>
    </location>
    <ligand>
        <name>Mg(2+)</name>
        <dbReference type="ChEBI" id="CHEBI:18420"/>
    </ligand>
</feature>
<dbReference type="GO" id="GO:0050242">
    <property type="term" value="F:pyruvate, phosphate dikinase activity"/>
    <property type="evidence" value="ECO:0007669"/>
    <property type="project" value="UniProtKB-UniRule"/>
</dbReference>
<dbReference type="InterPro" id="IPR010121">
    <property type="entry name" value="Pyruvate_phosphate_dikinase"/>
</dbReference>
<dbReference type="SUPFAM" id="SSF52009">
    <property type="entry name" value="Phosphohistidine domain"/>
    <property type="match status" value="1"/>
</dbReference>
<evidence type="ECO:0000256" key="8">
    <source>
        <dbReference type="ARBA" id="ARBA00022777"/>
    </source>
</evidence>
<dbReference type="Gene3D" id="3.50.30.10">
    <property type="entry name" value="Phosphohistidine domain"/>
    <property type="match status" value="1"/>
</dbReference>
<evidence type="ECO:0000256" key="7">
    <source>
        <dbReference type="ARBA" id="ARBA00022723"/>
    </source>
</evidence>
<evidence type="ECO:0000313" key="17">
    <source>
        <dbReference type="Proteomes" id="UP000198417"/>
    </source>
</evidence>
<feature type="domain" description="PEP-utilising enzyme C-terminal" evidence="15">
    <location>
        <begin position="562"/>
        <end position="911"/>
    </location>
</feature>
<dbReference type="PANTHER" id="PTHR22931:SF9">
    <property type="entry name" value="PYRUVATE, PHOSPHATE DIKINASE 1, CHLOROPLASTIC"/>
    <property type="match status" value="1"/>
</dbReference>
<feature type="binding site" evidence="12">
    <location>
        <position position="807"/>
    </location>
    <ligand>
        <name>substrate</name>
    </ligand>
</feature>
<dbReference type="Gene3D" id="1.10.189.10">
    <property type="entry name" value="Pyruvate Phosphate Dikinase, domain 2"/>
    <property type="match status" value="1"/>
</dbReference>
<evidence type="ECO:0000256" key="2">
    <source>
        <dbReference type="ARBA" id="ARBA00003144"/>
    </source>
</evidence>
<evidence type="ECO:0000256" key="9">
    <source>
        <dbReference type="ARBA" id="ARBA00022842"/>
    </source>
</evidence>
<evidence type="ECO:0000256" key="12">
    <source>
        <dbReference type="PIRSR" id="PIRSR000853-2"/>
    </source>
</evidence>
<keyword evidence="9 13" id="KW-0460">Magnesium</keyword>
<evidence type="ECO:0000256" key="11">
    <source>
        <dbReference type="PIRSR" id="PIRSR000853-1"/>
    </source>
</evidence>
<comment type="cofactor">
    <cofactor evidence="1 10 13">
        <name>Mg(2+)</name>
        <dbReference type="ChEBI" id="CHEBI:18420"/>
    </cofactor>
</comment>
<keyword evidence="16" id="KW-0670">Pyruvate</keyword>
<proteinExistence type="inferred from homology"/>
<keyword evidence="7 13" id="KW-0479">Metal-binding</keyword>
<organism evidence="16 17">
    <name type="scientific">Puniceibacterium sediminis</name>
    <dbReference type="NCBI Taxonomy" id="1608407"/>
    <lineage>
        <taxon>Bacteria</taxon>
        <taxon>Pseudomonadati</taxon>
        <taxon>Pseudomonadota</taxon>
        <taxon>Alphaproteobacteria</taxon>
        <taxon>Rhodobacterales</taxon>
        <taxon>Paracoccaceae</taxon>
        <taxon>Puniceibacterium</taxon>
    </lineage>
</organism>
<comment type="function">
    <text evidence="2">Catalyzes the reversible phosphorylation of pyruvate and phosphate.</text>
</comment>
<evidence type="ECO:0000256" key="5">
    <source>
        <dbReference type="ARBA" id="ARBA00020138"/>
    </source>
</evidence>
<evidence type="ECO:0000256" key="1">
    <source>
        <dbReference type="ARBA" id="ARBA00001946"/>
    </source>
</evidence>
<dbReference type="EMBL" id="FZNN01000010">
    <property type="protein sequence ID" value="SNR55359.1"/>
    <property type="molecule type" value="Genomic_DNA"/>
</dbReference>
<name>A0A238XBU9_9RHOB</name>
<dbReference type="Proteomes" id="UP000198417">
    <property type="component" value="Unassembled WGS sequence"/>
</dbReference>
<dbReference type="SUPFAM" id="SSF51621">
    <property type="entry name" value="Phosphoenolpyruvate/pyruvate domain"/>
    <property type="match status" value="1"/>
</dbReference>
<protein>
    <recommendedName>
        <fullName evidence="5 10">Pyruvate, phosphate dikinase</fullName>
        <ecNumber evidence="4 10">2.7.9.1</ecNumber>
    </recommendedName>
</protein>
<evidence type="ECO:0000259" key="15">
    <source>
        <dbReference type="Pfam" id="PF02896"/>
    </source>
</evidence>
<dbReference type="PIRSF" id="PIRSF000853">
    <property type="entry name" value="PPDK"/>
    <property type="match status" value="1"/>
</dbReference>
<evidence type="ECO:0000313" key="16">
    <source>
        <dbReference type="EMBL" id="SNR55359.1"/>
    </source>
</evidence>
<dbReference type="SUPFAM" id="SSF56059">
    <property type="entry name" value="Glutathione synthetase ATP-binding domain-like"/>
    <property type="match status" value="1"/>
</dbReference>
<keyword evidence="8 16" id="KW-0418">Kinase</keyword>
<feature type="active site" description="Proton donor" evidence="11">
    <location>
        <position position="872"/>
    </location>
</feature>
<dbReference type="InterPro" id="IPR008279">
    <property type="entry name" value="PEP-util_enz_mobile_dom"/>
</dbReference>
<dbReference type="InterPro" id="IPR036637">
    <property type="entry name" value="Phosphohistidine_dom_sf"/>
</dbReference>
<dbReference type="InterPro" id="IPR040442">
    <property type="entry name" value="Pyrv_kinase-like_dom_sf"/>
</dbReference>
<comment type="similarity">
    <text evidence="3 10">Belongs to the PEP-utilizing enzyme family.</text>
</comment>
<feature type="binding site" evidence="12">
    <location>
        <position position="809"/>
    </location>
    <ligand>
        <name>substrate</name>
    </ligand>
</feature>
<evidence type="ECO:0000256" key="4">
    <source>
        <dbReference type="ARBA" id="ARBA00011994"/>
    </source>
</evidence>
<dbReference type="InterPro" id="IPR015813">
    <property type="entry name" value="Pyrv/PenolPyrv_kinase-like_dom"/>
</dbReference>
<dbReference type="Gene3D" id="3.20.20.60">
    <property type="entry name" value="Phosphoenolpyruvate-binding domains"/>
    <property type="match status" value="1"/>
</dbReference>
<feature type="binding site" evidence="13">
    <location>
        <position position="810"/>
    </location>
    <ligand>
        <name>Mg(2+)</name>
        <dbReference type="ChEBI" id="CHEBI:18420"/>
    </ligand>
</feature>
<feature type="binding site" evidence="12">
    <location>
        <position position="603"/>
    </location>
    <ligand>
        <name>substrate</name>
    </ligand>
</feature>
<sequence length="917" mass="99729">MLGQPAAVGKPANRALTCHRELGGIWCQNFSMSAERQRDLFKARPLHTPFQAYSAQTQKGAAVQKIESQTSAEAPDPDVTLILPAAPIATPTHGGRAKCLQRLVRLDLPVPCTVALSFRTVLRIAHGSLPGMATILQHFDDDALLCVRPSSEDPDWGGPGAILNIGMNDARYAALSETLGSEAATNLYLRFIKSYAIHVARLDPDLFDSIADDGRQALAQALLTYEEEAEEPFPQTPARQLAEVLRSMARAWEGTTARLLRQAKGAPVDAGLGLVVQEMALGLGNGECGSGVLQLVNSETGALQITGRYLSQSQGRDALQRGAASLFLERDPRGPSLEELAPEAFAQLKAHAALMRKRLRAEMQIEFTIENGQLHILDGVRVRRSSRASVRIAVGLAQDGIITPQEALLRVEPRALSELLHRQIAEDAPRDVIGKGIAASPGAATGRMVFSAADAQSSAARGEACVLVRRETSPEDIRGMHAASAVVTERGGITSHAAVIGRGIGLPCVVGASRMKFHLRRKMLVSEDGRSFREGDIITIDGTKGEILAGAPQMVEPLLDDSFQTLMAWADAERDIGVRANADTPADAQTARNFMAQGIGLCRTEHMFFEPGRLTVMREMIFADDAEDRRAALELLLPMQRADFKELFTIMRGQPVCIRLFDPPLHEFLPTDRAGLRDLAEALDLPVSDVTRRVEAMGEYNPMLGMRGVRLGITVPEIYDMQARAIFEATIETSRDGDPVVPEIMIPLVSAKREVEIVRARIDAVASAVRSERGVDFTYRLGVMAETPRACLRAHEIVQHAHFLSFGTNDLTQMTYGLSRDDAGRFMSDYVHQGVFPEDPFHRLDTDGVGELLRIGAERARAGRPHVTLSICGEHGGDPESIAFCRAAGFDYVSCSPFRVPLARLAAAQLAVRDKIE</sequence>
<dbReference type="Pfam" id="PF02896">
    <property type="entry name" value="PEP-utilizers_C"/>
    <property type="match status" value="1"/>
</dbReference>
<evidence type="ECO:0000256" key="6">
    <source>
        <dbReference type="ARBA" id="ARBA00022679"/>
    </source>
</evidence>
<dbReference type="Gene3D" id="3.30.470.20">
    <property type="entry name" value="ATP-grasp fold, B domain"/>
    <property type="match status" value="1"/>
</dbReference>
<dbReference type="PANTHER" id="PTHR22931">
    <property type="entry name" value="PHOSPHOENOLPYRUVATE DIKINASE-RELATED"/>
    <property type="match status" value="1"/>
</dbReference>
<dbReference type="GO" id="GO:0016301">
    <property type="term" value="F:kinase activity"/>
    <property type="evidence" value="ECO:0007669"/>
    <property type="project" value="UniProtKB-UniRule"/>
</dbReference>
<dbReference type="EC" id="2.7.9.1" evidence="4 10"/>
<evidence type="ECO:0000259" key="14">
    <source>
        <dbReference type="Pfam" id="PF00391"/>
    </source>
</evidence>
<keyword evidence="17" id="KW-1185">Reference proteome</keyword>
<evidence type="ECO:0000256" key="3">
    <source>
        <dbReference type="ARBA" id="ARBA00007837"/>
    </source>
</evidence>
<feature type="domain" description="PEP-utilising enzyme mobile" evidence="14">
    <location>
        <begin position="464"/>
        <end position="545"/>
    </location>
</feature>
<keyword evidence="6" id="KW-0808">Transferase</keyword>
<evidence type="ECO:0000256" key="10">
    <source>
        <dbReference type="PIRNR" id="PIRNR000853"/>
    </source>
</evidence>
<dbReference type="AlphaFoldDB" id="A0A238XBU9"/>
<dbReference type="GO" id="GO:0005524">
    <property type="term" value="F:ATP binding"/>
    <property type="evidence" value="ECO:0007669"/>
    <property type="project" value="UniProtKB-UniRule"/>
</dbReference>
<feature type="binding site" evidence="12">
    <location>
        <position position="810"/>
    </location>
    <ligand>
        <name>substrate</name>
    </ligand>
</feature>
<feature type="binding site" evidence="12">
    <location>
        <position position="808"/>
    </location>
    <ligand>
        <name>substrate</name>
    </ligand>
</feature>
<dbReference type="Pfam" id="PF00391">
    <property type="entry name" value="PEP-utilizers"/>
    <property type="match status" value="1"/>
</dbReference>
<gene>
    <name evidence="16" type="ORF">SAMN06265370_1108</name>
</gene>
<feature type="binding site" evidence="12">
    <location>
        <position position="659"/>
    </location>
    <ligand>
        <name>substrate</name>
    </ligand>
</feature>
<accession>A0A238XBU9</accession>
<reference evidence="16 17" key="1">
    <citation type="submission" date="2017-06" db="EMBL/GenBank/DDBJ databases">
        <authorList>
            <person name="Kim H.J."/>
            <person name="Triplett B.A."/>
        </authorList>
    </citation>
    <scope>NUCLEOTIDE SEQUENCE [LARGE SCALE GENOMIC DNA]</scope>
    <source>
        <strain evidence="16 17">DSM 29052</strain>
    </source>
</reference>
<dbReference type="InterPro" id="IPR000121">
    <property type="entry name" value="PEP_util_C"/>
</dbReference>
<feature type="active site" description="Tele-phosphohistidine intermediate" evidence="11">
    <location>
        <position position="496"/>
    </location>
</feature>
<evidence type="ECO:0000256" key="13">
    <source>
        <dbReference type="PIRSR" id="PIRSR000853-3"/>
    </source>
</evidence>
<comment type="catalytic activity">
    <reaction evidence="10">
        <text>pyruvate + phosphate + ATP = phosphoenolpyruvate + AMP + diphosphate + H(+)</text>
        <dbReference type="Rhea" id="RHEA:10756"/>
        <dbReference type="ChEBI" id="CHEBI:15361"/>
        <dbReference type="ChEBI" id="CHEBI:15378"/>
        <dbReference type="ChEBI" id="CHEBI:30616"/>
        <dbReference type="ChEBI" id="CHEBI:33019"/>
        <dbReference type="ChEBI" id="CHEBI:43474"/>
        <dbReference type="ChEBI" id="CHEBI:58702"/>
        <dbReference type="ChEBI" id="CHEBI:456215"/>
        <dbReference type="EC" id="2.7.9.1"/>
    </reaction>
</comment>
<dbReference type="GO" id="GO:0046872">
    <property type="term" value="F:metal ion binding"/>
    <property type="evidence" value="ECO:0007669"/>
    <property type="project" value="UniProtKB-UniRule"/>
</dbReference>